<keyword evidence="7" id="KW-0408">Iron</keyword>
<evidence type="ECO:0000256" key="7">
    <source>
        <dbReference type="ARBA" id="ARBA00023004"/>
    </source>
</evidence>
<dbReference type="PRINTS" id="PR00410">
    <property type="entry name" value="PHEHYDRXLASE"/>
</dbReference>
<dbReference type="GO" id="GO:0050660">
    <property type="term" value="F:flavin adenine dinucleotide binding"/>
    <property type="evidence" value="ECO:0007669"/>
    <property type="project" value="TreeGrafter"/>
</dbReference>
<evidence type="ECO:0000313" key="12">
    <source>
        <dbReference type="Proteomes" id="UP000293874"/>
    </source>
</evidence>
<dbReference type="PANTHER" id="PTHR47354">
    <property type="entry name" value="NADH OXIDOREDUCTASE HCR"/>
    <property type="match status" value="1"/>
</dbReference>
<dbReference type="SUPFAM" id="SSF52343">
    <property type="entry name" value="Ferredoxin reductase-like, C-terminal NADP-linked domain"/>
    <property type="match status" value="1"/>
</dbReference>
<keyword evidence="6" id="KW-0560">Oxidoreductase</keyword>
<keyword evidence="4" id="KW-0479">Metal-binding</keyword>
<evidence type="ECO:0000256" key="3">
    <source>
        <dbReference type="ARBA" id="ARBA00022714"/>
    </source>
</evidence>
<dbReference type="RefSeq" id="WP_130539970.1">
    <property type="nucleotide sequence ID" value="NZ_CP042431.1"/>
</dbReference>
<dbReference type="Pfam" id="PF00111">
    <property type="entry name" value="Fer2"/>
    <property type="match status" value="1"/>
</dbReference>
<dbReference type="PROSITE" id="PS51085">
    <property type="entry name" value="2FE2S_FER_2"/>
    <property type="match status" value="1"/>
</dbReference>
<feature type="domain" description="2Fe-2S ferredoxin-type" evidence="9">
    <location>
        <begin position="265"/>
        <end position="354"/>
    </location>
</feature>
<dbReference type="PANTHER" id="PTHR47354:SF8">
    <property type="entry name" value="1,2-PHENYLACETYL-COA EPOXIDASE, SUBUNIT E"/>
    <property type="match status" value="1"/>
</dbReference>
<evidence type="ECO:0000259" key="9">
    <source>
        <dbReference type="PROSITE" id="PS51085"/>
    </source>
</evidence>
<comment type="caution">
    <text evidence="11">The sequence shown here is derived from an EMBL/GenBank/DDBJ whole genome shotgun (WGS) entry which is preliminary data.</text>
</comment>
<evidence type="ECO:0000256" key="1">
    <source>
        <dbReference type="ARBA" id="ARBA00001974"/>
    </source>
</evidence>
<protein>
    <submittedName>
        <fullName evidence="11">Ring-1,2-phenylacetyl-CoA epoxidase subunit PaaE</fullName>
    </submittedName>
</protein>
<keyword evidence="5" id="KW-0274">FAD</keyword>
<dbReference type="InterPro" id="IPR001709">
    <property type="entry name" value="Flavoprot_Pyr_Nucl_cyt_Rdtase"/>
</dbReference>
<dbReference type="EMBL" id="SGXA01000001">
    <property type="protein sequence ID" value="RZS75616.1"/>
    <property type="molecule type" value="Genomic_DNA"/>
</dbReference>
<dbReference type="Proteomes" id="UP000293874">
    <property type="component" value="Unassembled WGS sequence"/>
</dbReference>
<dbReference type="PROSITE" id="PS00197">
    <property type="entry name" value="2FE2S_FER_1"/>
    <property type="match status" value="1"/>
</dbReference>
<dbReference type="AlphaFoldDB" id="A0A4Q7N3R0"/>
<organism evidence="11 12">
    <name type="scientific">Pseudobacter ginsenosidimutans</name>
    <dbReference type="NCBI Taxonomy" id="661488"/>
    <lineage>
        <taxon>Bacteria</taxon>
        <taxon>Pseudomonadati</taxon>
        <taxon>Bacteroidota</taxon>
        <taxon>Chitinophagia</taxon>
        <taxon>Chitinophagales</taxon>
        <taxon>Chitinophagaceae</taxon>
        <taxon>Pseudobacter</taxon>
    </lineage>
</organism>
<dbReference type="CDD" id="cd00207">
    <property type="entry name" value="fer2"/>
    <property type="match status" value="1"/>
</dbReference>
<dbReference type="PRINTS" id="PR00371">
    <property type="entry name" value="FPNCR"/>
</dbReference>
<dbReference type="CDD" id="cd06214">
    <property type="entry name" value="PA_degradation_oxidoreductase_like"/>
    <property type="match status" value="1"/>
</dbReference>
<dbReference type="OrthoDB" id="9789468at2"/>
<accession>A0A4Q7N3R0</accession>
<dbReference type="PROSITE" id="PS51384">
    <property type="entry name" value="FAD_FR"/>
    <property type="match status" value="1"/>
</dbReference>
<evidence type="ECO:0000259" key="10">
    <source>
        <dbReference type="PROSITE" id="PS51384"/>
    </source>
</evidence>
<name>A0A4Q7N3R0_9BACT</name>
<dbReference type="Pfam" id="PF00175">
    <property type="entry name" value="NAD_binding_1"/>
    <property type="match status" value="1"/>
</dbReference>
<reference evidence="11 12" key="1">
    <citation type="submission" date="2019-02" db="EMBL/GenBank/DDBJ databases">
        <title>Genomic Encyclopedia of Type Strains, Phase IV (KMG-IV): sequencing the most valuable type-strain genomes for metagenomic binning, comparative biology and taxonomic classification.</title>
        <authorList>
            <person name="Goeker M."/>
        </authorList>
    </citation>
    <scope>NUCLEOTIDE SEQUENCE [LARGE SCALE GENOMIC DNA]</scope>
    <source>
        <strain evidence="11 12">DSM 18116</strain>
    </source>
</reference>
<evidence type="ECO:0000256" key="5">
    <source>
        <dbReference type="ARBA" id="ARBA00022827"/>
    </source>
</evidence>
<dbReference type="Gene3D" id="3.40.50.80">
    <property type="entry name" value="Nucleotide-binding domain of ferredoxin-NADP reductase (FNR) module"/>
    <property type="match status" value="1"/>
</dbReference>
<dbReference type="GO" id="GO:0051537">
    <property type="term" value="F:2 iron, 2 sulfur cluster binding"/>
    <property type="evidence" value="ECO:0007669"/>
    <property type="project" value="UniProtKB-KW"/>
</dbReference>
<keyword evidence="2" id="KW-0285">Flavoprotein</keyword>
<dbReference type="InterPro" id="IPR017938">
    <property type="entry name" value="Riboflavin_synthase-like_b-brl"/>
</dbReference>
<dbReference type="Gene3D" id="2.40.30.10">
    <property type="entry name" value="Translation factors"/>
    <property type="match status" value="1"/>
</dbReference>
<dbReference type="InterPro" id="IPR039261">
    <property type="entry name" value="FNR_nucleotide-bd"/>
</dbReference>
<evidence type="ECO:0000256" key="4">
    <source>
        <dbReference type="ARBA" id="ARBA00022723"/>
    </source>
</evidence>
<dbReference type="GO" id="GO:0016491">
    <property type="term" value="F:oxidoreductase activity"/>
    <property type="evidence" value="ECO:0007669"/>
    <property type="project" value="UniProtKB-KW"/>
</dbReference>
<dbReference type="InterPro" id="IPR001041">
    <property type="entry name" value="2Fe-2S_ferredoxin-type"/>
</dbReference>
<dbReference type="Gene3D" id="3.10.20.30">
    <property type="match status" value="1"/>
</dbReference>
<dbReference type="InterPro" id="IPR008333">
    <property type="entry name" value="Cbr1-like_FAD-bd_dom"/>
</dbReference>
<evidence type="ECO:0000313" key="11">
    <source>
        <dbReference type="EMBL" id="RZS75616.1"/>
    </source>
</evidence>
<dbReference type="InterPro" id="IPR017927">
    <property type="entry name" value="FAD-bd_FR_type"/>
</dbReference>
<evidence type="ECO:0000256" key="2">
    <source>
        <dbReference type="ARBA" id="ARBA00022630"/>
    </source>
</evidence>
<dbReference type="SUPFAM" id="SSF63380">
    <property type="entry name" value="Riboflavin synthase domain-like"/>
    <property type="match status" value="1"/>
</dbReference>
<dbReference type="InterPro" id="IPR006058">
    <property type="entry name" value="2Fe2S_fd_BS"/>
</dbReference>
<dbReference type="SUPFAM" id="SSF54292">
    <property type="entry name" value="2Fe-2S ferredoxin-like"/>
    <property type="match status" value="1"/>
</dbReference>
<evidence type="ECO:0000256" key="6">
    <source>
        <dbReference type="ARBA" id="ARBA00023002"/>
    </source>
</evidence>
<proteinExistence type="predicted"/>
<dbReference type="InterPro" id="IPR050415">
    <property type="entry name" value="MRET"/>
</dbReference>
<sequence length="354" mass="40126">MDFLELIVKEVVPETKEAKSYVLEQVNGNPITYEAGQFLTLLIEFNGHEVRRSYSMGSSPGTDDRLFITVKRKENGEISRHILEHWQPGTKVLAVPPSGRFTIETDPAEQRHLFFLAAGSGIVPVFSLIKSVLVSEPKTHITMLYQNHDETTIIYHRELQLLEEQYPQQFTRIDLLSHPLLHELPSRRLNNGLLEQLVGYHEPKPFRHHQNRPPTLFYTCGPPAFMRMVQFTLRVMGYEEDQIFKEHFTIPVLPPPALVIDPGPKKVLLKYQGKDYEFDVSYPTSILQAALNLQIELPYSCKAGRCATCTARCVSGEVKMTNNEVLTDKDTGKGLILTCVGYAATDVQLEFGGL</sequence>
<dbReference type="InterPro" id="IPR012675">
    <property type="entry name" value="Beta-grasp_dom_sf"/>
</dbReference>
<dbReference type="GO" id="GO:0046872">
    <property type="term" value="F:metal ion binding"/>
    <property type="evidence" value="ECO:0007669"/>
    <property type="project" value="UniProtKB-KW"/>
</dbReference>
<comment type="cofactor">
    <cofactor evidence="1">
        <name>FAD</name>
        <dbReference type="ChEBI" id="CHEBI:57692"/>
    </cofactor>
</comment>
<evidence type="ECO:0000256" key="8">
    <source>
        <dbReference type="ARBA" id="ARBA00023014"/>
    </source>
</evidence>
<keyword evidence="12" id="KW-1185">Reference proteome</keyword>
<dbReference type="InterPro" id="IPR036010">
    <property type="entry name" value="2Fe-2S_ferredoxin-like_sf"/>
</dbReference>
<gene>
    <name evidence="11" type="ORF">EV199_1486</name>
</gene>
<keyword evidence="3" id="KW-0001">2Fe-2S</keyword>
<feature type="domain" description="FAD-binding FR-type" evidence="10">
    <location>
        <begin position="1"/>
        <end position="104"/>
    </location>
</feature>
<dbReference type="InterPro" id="IPR001433">
    <property type="entry name" value="OxRdtase_FAD/NAD-bd"/>
</dbReference>
<keyword evidence="8" id="KW-0411">Iron-sulfur</keyword>
<dbReference type="Pfam" id="PF00970">
    <property type="entry name" value="FAD_binding_6"/>
    <property type="match status" value="1"/>
</dbReference>